<dbReference type="EMBL" id="JABCRI010000018">
    <property type="protein sequence ID" value="KAF8390686.1"/>
    <property type="molecule type" value="Genomic_DNA"/>
</dbReference>
<feature type="region of interest" description="Disordered" evidence="3">
    <location>
        <begin position="274"/>
        <end position="392"/>
    </location>
</feature>
<dbReference type="OMA" id="SRRFFGY"/>
<dbReference type="Pfam" id="PF02179">
    <property type="entry name" value="BAG"/>
    <property type="match status" value="1"/>
</dbReference>
<dbReference type="PANTHER" id="PTHR33322">
    <property type="entry name" value="BAG DOMAIN CONTAINING PROTEIN, EXPRESSED"/>
    <property type="match status" value="1"/>
</dbReference>
<keyword evidence="1" id="KW-0143">Chaperone</keyword>
<dbReference type="AlphaFoldDB" id="A0A834YPN7"/>
<feature type="region of interest" description="Disordered" evidence="3">
    <location>
        <begin position="14"/>
        <end position="40"/>
    </location>
</feature>
<evidence type="ECO:0000259" key="4">
    <source>
        <dbReference type="PROSITE" id="PS51035"/>
    </source>
</evidence>
<evidence type="ECO:0000256" key="3">
    <source>
        <dbReference type="SAM" id="MobiDB-lite"/>
    </source>
</evidence>
<accession>A0A834YPN7</accession>
<dbReference type="InterPro" id="IPR040400">
    <property type="entry name" value="BAG5/6/7/8"/>
</dbReference>
<dbReference type="GO" id="GO:0051087">
    <property type="term" value="F:protein-folding chaperone binding"/>
    <property type="evidence" value="ECO:0007669"/>
    <property type="project" value="InterPro"/>
</dbReference>
<feature type="region of interest" description="Disordered" evidence="3">
    <location>
        <begin position="443"/>
        <end position="467"/>
    </location>
</feature>
<dbReference type="SUPFAM" id="SSF63491">
    <property type="entry name" value="BAG domain"/>
    <property type="match status" value="1"/>
</dbReference>
<dbReference type="Gene3D" id="1.20.58.120">
    <property type="entry name" value="BAG domain"/>
    <property type="match status" value="1"/>
</dbReference>
<sequence>MESPFFSNYWNSSRPRYSPTTRGIPVRHQTTTMTKSPSPSSKVVSIPVHFVGSEKTRSAASLKIQKVFRGFLVRKNMKKIVGIGSEVDEIERRLSRREMVDLIRRDAKERLKVNEILMALLFRLDSVNGVDSGVRGCRKAVIRKAIALQERVDAIVTGDQSLDVADGIETKDQTLEMDGNGDSSVSCETVAEAVDQALEIKDPASSSDNCRTKDNAVDSTVEAQDSSHESLLNSGEPDAVLEANDHTLEVLDTPLKSDDLGAIQVAADQTLESQISKSTGNCDTPAENPENVDIAKSGGDSGTNADEEASVVEETLGDHNATPSLSEAVEESMETSSMENPSESSENSGNLIEGGEEETLEKGDGMEMQQPGGIEENPEDCSATEGEEKSNRDLMERMIEDNEKLMGLMKELFERNTVQTRLISSLSQRVELLEKALRSEKLRRKKKRHGAGIVERQDGASKCGRKS</sequence>
<proteinExistence type="predicted"/>
<dbReference type="InterPro" id="IPR036533">
    <property type="entry name" value="BAG_dom_sf"/>
</dbReference>
<feature type="coiled-coil region" evidence="2">
    <location>
        <begin position="395"/>
        <end position="443"/>
    </location>
</feature>
<dbReference type="PANTHER" id="PTHR33322:SF4">
    <property type="entry name" value="BAG DOMAIN CONTAINING PROTEIN, EXPRESSED"/>
    <property type="match status" value="1"/>
</dbReference>
<comment type="caution">
    <text evidence="5">The sequence shown here is derived from an EMBL/GenBank/DDBJ whole genome shotgun (WGS) entry which is preliminary data.</text>
</comment>
<evidence type="ECO:0000256" key="1">
    <source>
        <dbReference type="ARBA" id="ARBA00023186"/>
    </source>
</evidence>
<dbReference type="PROSITE" id="PS51035">
    <property type="entry name" value="BAG"/>
    <property type="match status" value="1"/>
</dbReference>
<dbReference type="FunFam" id="1.20.58.120:FF:000010">
    <property type="entry name" value="BAG family molecular chaperone regulator 6"/>
    <property type="match status" value="1"/>
</dbReference>
<evidence type="ECO:0000313" key="5">
    <source>
        <dbReference type="EMBL" id="KAF8390686.1"/>
    </source>
</evidence>
<organism evidence="5 6">
    <name type="scientific">Tetracentron sinense</name>
    <name type="common">Spur-leaf</name>
    <dbReference type="NCBI Taxonomy" id="13715"/>
    <lineage>
        <taxon>Eukaryota</taxon>
        <taxon>Viridiplantae</taxon>
        <taxon>Streptophyta</taxon>
        <taxon>Embryophyta</taxon>
        <taxon>Tracheophyta</taxon>
        <taxon>Spermatophyta</taxon>
        <taxon>Magnoliopsida</taxon>
        <taxon>Trochodendrales</taxon>
        <taxon>Trochodendraceae</taxon>
        <taxon>Tetracentron</taxon>
    </lineage>
</organism>
<dbReference type="SMART" id="SM00015">
    <property type="entry name" value="IQ"/>
    <property type="match status" value="1"/>
</dbReference>
<dbReference type="CDD" id="cd23767">
    <property type="entry name" value="IQCD"/>
    <property type="match status" value="1"/>
</dbReference>
<dbReference type="PROSITE" id="PS50096">
    <property type="entry name" value="IQ"/>
    <property type="match status" value="1"/>
</dbReference>
<dbReference type="Pfam" id="PF00612">
    <property type="entry name" value="IQ"/>
    <property type="match status" value="1"/>
</dbReference>
<dbReference type="SMART" id="SM00264">
    <property type="entry name" value="BAG"/>
    <property type="match status" value="1"/>
</dbReference>
<dbReference type="Proteomes" id="UP000655225">
    <property type="component" value="Unassembled WGS sequence"/>
</dbReference>
<protein>
    <recommendedName>
        <fullName evidence="4">BAG domain-containing protein</fullName>
    </recommendedName>
</protein>
<evidence type="ECO:0000256" key="2">
    <source>
        <dbReference type="SAM" id="Coils"/>
    </source>
</evidence>
<evidence type="ECO:0000313" key="6">
    <source>
        <dbReference type="Proteomes" id="UP000655225"/>
    </source>
</evidence>
<dbReference type="InterPro" id="IPR000048">
    <property type="entry name" value="IQ_motif_EF-hand-BS"/>
</dbReference>
<dbReference type="GO" id="GO:0009506">
    <property type="term" value="C:plasmodesma"/>
    <property type="evidence" value="ECO:0007669"/>
    <property type="project" value="TreeGrafter"/>
</dbReference>
<keyword evidence="6" id="KW-1185">Reference proteome</keyword>
<dbReference type="OrthoDB" id="1923217at2759"/>
<keyword evidence="2" id="KW-0175">Coiled coil</keyword>
<dbReference type="GO" id="GO:0006457">
    <property type="term" value="P:protein folding"/>
    <property type="evidence" value="ECO:0007669"/>
    <property type="project" value="TreeGrafter"/>
</dbReference>
<feature type="compositionally biased region" description="Low complexity" evidence="3">
    <location>
        <begin position="334"/>
        <end position="348"/>
    </location>
</feature>
<dbReference type="InterPro" id="IPR003103">
    <property type="entry name" value="BAG_domain"/>
</dbReference>
<feature type="domain" description="BAG" evidence="4">
    <location>
        <begin position="79"/>
        <end position="156"/>
    </location>
</feature>
<reference evidence="5 6" key="1">
    <citation type="submission" date="2020-04" db="EMBL/GenBank/DDBJ databases">
        <title>Plant Genome Project.</title>
        <authorList>
            <person name="Zhang R.-G."/>
        </authorList>
    </citation>
    <scope>NUCLEOTIDE SEQUENCE [LARGE SCALE GENOMIC DNA]</scope>
    <source>
        <strain evidence="5">YNK0</strain>
        <tissue evidence="5">Leaf</tissue>
    </source>
</reference>
<gene>
    <name evidence="5" type="ORF">HHK36_025213</name>
</gene>
<name>A0A834YPN7_TETSI</name>